<organism evidence="1 2">
    <name type="scientific">Metabacillus herbersteinensis</name>
    <dbReference type="NCBI Taxonomy" id="283816"/>
    <lineage>
        <taxon>Bacteria</taxon>
        <taxon>Bacillati</taxon>
        <taxon>Bacillota</taxon>
        <taxon>Bacilli</taxon>
        <taxon>Bacillales</taxon>
        <taxon>Bacillaceae</taxon>
        <taxon>Metabacillus</taxon>
    </lineage>
</organism>
<name>A0ABV6GEZ1_9BACI</name>
<keyword evidence="2" id="KW-1185">Reference proteome</keyword>
<dbReference type="EMBL" id="JBHLVO010000009">
    <property type="protein sequence ID" value="MFC0272251.1"/>
    <property type="molecule type" value="Genomic_DNA"/>
</dbReference>
<dbReference type="RefSeq" id="WP_378934379.1">
    <property type="nucleotide sequence ID" value="NZ_JBHLVO010000009.1"/>
</dbReference>
<reference evidence="1 2" key="1">
    <citation type="submission" date="2024-09" db="EMBL/GenBank/DDBJ databases">
        <authorList>
            <person name="Sun Q."/>
            <person name="Mori K."/>
        </authorList>
    </citation>
    <scope>NUCLEOTIDE SEQUENCE [LARGE SCALE GENOMIC DNA]</scope>
    <source>
        <strain evidence="1 2">CCM 7228</strain>
    </source>
</reference>
<sequence>MYLENEYVIKAETMSLHSLFNETGEWNTLVHEQYRTLQIAKPLKTVLSDNCDKLGSSLTGKLDAAKKVLKNRRMLPLCLSTRYRICLFPTHSIDHQECVWFSVDHIRDIQEYKDGSIVILTNYQEIYCPLHPEQLYTRKSLASELIYNYMVNEAKLGEQKMYGFVADQSERYVTGSVDTFLH</sequence>
<protein>
    <submittedName>
        <fullName evidence="1">Competence protein ComK</fullName>
    </submittedName>
</protein>
<accession>A0ABV6GEZ1</accession>
<proteinExistence type="predicted"/>
<dbReference type="Proteomes" id="UP001589854">
    <property type="component" value="Unassembled WGS sequence"/>
</dbReference>
<gene>
    <name evidence="1" type="ORF">ACFFIX_12475</name>
</gene>
<dbReference type="Pfam" id="PF06338">
    <property type="entry name" value="ComK"/>
    <property type="match status" value="1"/>
</dbReference>
<evidence type="ECO:0000313" key="2">
    <source>
        <dbReference type="Proteomes" id="UP001589854"/>
    </source>
</evidence>
<dbReference type="InterPro" id="IPR010461">
    <property type="entry name" value="ComK"/>
</dbReference>
<comment type="caution">
    <text evidence="1">The sequence shown here is derived from an EMBL/GenBank/DDBJ whole genome shotgun (WGS) entry which is preliminary data.</text>
</comment>
<evidence type="ECO:0000313" key="1">
    <source>
        <dbReference type="EMBL" id="MFC0272251.1"/>
    </source>
</evidence>